<keyword evidence="8" id="KW-1185">Reference proteome</keyword>
<comment type="subcellular location">
    <subcellularLocation>
        <location evidence="1">Cell envelope</location>
    </subcellularLocation>
</comment>
<reference evidence="7" key="1">
    <citation type="submission" date="2020-12" db="EMBL/GenBank/DDBJ databases">
        <title>The genome sequence of Inhella sp. 1Y17.</title>
        <authorList>
            <person name="Liu Y."/>
        </authorList>
    </citation>
    <scope>NUCLEOTIDE SEQUENCE</scope>
    <source>
        <strain evidence="7">1Y17</strain>
    </source>
</reference>
<dbReference type="GO" id="GO:0030288">
    <property type="term" value="C:outer membrane-bounded periplasmic space"/>
    <property type="evidence" value="ECO:0007669"/>
    <property type="project" value="UniProtKB-ARBA"/>
</dbReference>
<evidence type="ECO:0000256" key="4">
    <source>
        <dbReference type="ARBA" id="ARBA00022729"/>
    </source>
</evidence>
<dbReference type="InterPro" id="IPR030678">
    <property type="entry name" value="Peptide/Ni-bd"/>
</dbReference>
<dbReference type="PANTHER" id="PTHR30290">
    <property type="entry name" value="PERIPLASMIC BINDING COMPONENT OF ABC TRANSPORTER"/>
    <property type="match status" value="1"/>
</dbReference>
<comment type="similarity">
    <text evidence="2">Belongs to the bacterial solute-binding protein 5 family.</text>
</comment>
<dbReference type="SUPFAM" id="SSF53850">
    <property type="entry name" value="Periplasmic binding protein-like II"/>
    <property type="match status" value="1"/>
</dbReference>
<evidence type="ECO:0000313" key="8">
    <source>
        <dbReference type="Proteomes" id="UP000613266"/>
    </source>
</evidence>
<feature type="signal peptide" evidence="5">
    <location>
        <begin position="1"/>
        <end position="35"/>
    </location>
</feature>
<dbReference type="GO" id="GO:0015833">
    <property type="term" value="P:peptide transport"/>
    <property type="evidence" value="ECO:0007669"/>
    <property type="project" value="TreeGrafter"/>
</dbReference>
<dbReference type="InterPro" id="IPR000914">
    <property type="entry name" value="SBP_5_dom"/>
</dbReference>
<evidence type="ECO:0000313" key="7">
    <source>
        <dbReference type="EMBL" id="MBH9577316.1"/>
    </source>
</evidence>
<dbReference type="PIRSF" id="PIRSF002741">
    <property type="entry name" value="MppA"/>
    <property type="match status" value="1"/>
</dbReference>
<dbReference type="Pfam" id="PF00496">
    <property type="entry name" value="SBP_bac_5"/>
    <property type="match status" value="1"/>
</dbReference>
<dbReference type="Proteomes" id="UP000613266">
    <property type="component" value="Unassembled WGS sequence"/>
</dbReference>
<organism evidence="7 8">
    <name type="scientific">Inhella proteolytica</name>
    <dbReference type="NCBI Taxonomy" id="2795029"/>
    <lineage>
        <taxon>Bacteria</taxon>
        <taxon>Pseudomonadati</taxon>
        <taxon>Pseudomonadota</taxon>
        <taxon>Betaproteobacteria</taxon>
        <taxon>Burkholderiales</taxon>
        <taxon>Sphaerotilaceae</taxon>
        <taxon>Inhella</taxon>
    </lineage>
</organism>
<evidence type="ECO:0000256" key="3">
    <source>
        <dbReference type="ARBA" id="ARBA00022448"/>
    </source>
</evidence>
<evidence type="ECO:0000256" key="2">
    <source>
        <dbReference type="ARBA" id="ARBA00005695"/>
    </source>
</evidence>
<dbReference type="GO" id="GO:1904680">
    <property type="term" value="F:peptide transmembrane transporter activity"/>
    <property type="evidence" value="ECO:0007669"/>
    <property type="project" value="TreeGrafter"/>
</dbReference>
<keyword evidence="3" id="KW-0813">Transport</keyword>
<evidence type="ECO:0000256" key="5">
    <source>
        <dbReference type="SAM" id="SignalP"/>
    </source>
</evidence>
<comment type="caution">
    <text evidence="7">The sequence shown here is derived from an EMBL/GenBank/DDBJ whole genome shotgun (WGS) entry which is preliminary data.</text>
</comment>
<evidence type="ECO:0000256" key="1">
    <source>
        <dbReference type="ARBA" id="ARBA00004196"/>
    </source>
</evidence>
<feature type="domain" description="Solute-binding protein family 5" evidence="6">
    <location>
        <begin position="85"/>
        <end position="521"/>
    </location>
</feature>
<dbReference type="Gene3D" id="3.40.190.10">
    <property type="entry name" value="Periplasmic binding protein-like II"/>
    <property type="match status" value="1"/>
</dbReference>
<name>A0A931J2W3_9BURK</name>
<dbReference type="GO" id="GO:0043190">
    <property type="term" value="C:ATP-binding cassette (ABC) transporter complex"/>
    <property type="evidence" value="ECO:0007669"/>
    <property type="project" value="InterPro"/>
</dbReference>
<dbReference type="Gene3D" id="3.10.105.10">
    <property type="entry name" value="Dipeptide-binding Protein, Domain 3"/>
    <property type="match status" value="1"/>
</dbReference>
<sequence>MAVPGHRRRGPAQGPRAVKRVLATLAAALSLAAGAQPQKTLRITLRVAETGFDPAKVTDFYSRSILAHILEAPYGYDPLATPYRIVPLTAAALPEVSADQKTWTVRLRPGIHFAADPAFGGQPRELVAADYVYSIKRFADPAVNSPGWKDVEALGLAGLKAYRAQLLQSKARFDYAQPIAGLQALDRHTLRFQLERPNPRFLFALASGDIFGAVAREVVEAHADDTMAHPVGTGPFVLKAWKRSARLVLERNPGYRERYYEAQPAAEDAAGQAILAQLQGRRLPMVDRVEVAVIEETQPRWLSFLQGDFDIVSVPEEFVPLALPHGRLAPNLARQGMQLHRSLGAETLLLVFNMDDPLVGGLNPQGVALRRAIGLGTDLATEFRAVRRGQAVPAQGFYFPHTSGFDPGFKSLQSEYDPAKAKGLLDTYGFADRDGDGWREDPQGQPLELEMLTQPTAFQRQLDEVFRKDLQALGLRVRFRSAKWAENLKASRSGGFQLWTVTEAAHTPDGLEALAIYHGPQAGGKNLARFQLPEMDALFEQIAVLPDGEQRAALMRRSERLAAALMPYKTKGRRIYNTLTGPRLVGFRSPVFQNNWWDVVDLKDPS</sequence>
<protein>
    <submittedName>
        <fullName evidence="7">Bicyclomycin resistance protein</fullName>
    </submittedName>
</protein>
<accession>A0A931J2W3</accession>
<feature type="chain" id="PRO_5036904893" evidence="5">
    <location>
        <begin position="36"/>
        <end position="606"/>
    </location>
</feature>
<dbReference type="PANTHER" id="PTHR30290:SF10">
    <property type="entry name" value="PERIPLASMIC OLIGOPEPTIDE-BINDING PROTEIN-RELATED"/>
    <property type="match status" value="1"/>
</dbReference>
<keyword evidence="4 5" id="KW-0732">Signal</keyword>
<dbReference type="EMBL" id="JAEDAK010000006">
    <property type="protein sequence ID" value="MBH9577316.1"/>
    <property type="molecule type" value="Genomic_DNA"/>
</dbReference>
<dbReference type="InterPro" id="IPR039424">
    <property type="entry name" value="SBP_5"/>
</dbReference>
<gene>
    <name evidence="7" type="ORF">I7X39_10440</name>
</gene>
<dbReference type="AlphaFoldDB" id="A0A931J2W3"/>
<proteinExistence type="inferred from homology"/>
<evidence type="ECO:0000259" key="6">
    <source>
        <dbReference type="Pfam" id="PF00496"/>
    </source>
</evidence>